<evidence type="ECO:0008006" key="3">
    <source>
        <dbReference type="Google" id="ProtNLM"/>
    </source>
</evidence>
<reference evidence="2" key="1">
    <citation type="submission" date="2023-07" db="EMBL/GenBank/DDBJ databases">
        <title>30 novel species of actinomycetes from the DSMZ collection.</title>
        <authorList>
            <person name="Nouioui I."/>
        </authorList>
    </citation>
    <scope>NUCLEOTIDE SEQUENCE [LARGE SCALE GENOMIC DNA]</scope>
    <source>
        <strain evidence="2">DSM 44938</strain>
    </source>
</reference>
<dbReference type="Pfam" id="PF22814">
    <property type="entry name" value="WelO5"/>
    <property type="match status" value="1"/>
</dbReference>
<evidence type="ECO:0000313" key="1">
    <source>
        <dbReference type="EMBL" id="MDT0343966.1"/>
    </source>
</evidence>
<keyword evidence="2" id="KW-1185">Reference proteome</keyword>
<organism evidence="1 2">
    <name type="scientific">Streptomyces litchfieldiae</name>
    <dbReference type="NCBI Taxonomy" id="3075543"/>
    <lineage>
        <taxon>Bacteria</taxon>
        <taxon>Bacillati</taxon>
        <taxon>Actinomycetota</taxon>
        <taxon>Actinomycetes</taxon>
        <taxon>Kitasatosporales</taxon>
        <taxon>Streptomycetaceae</taxon>
        <taxon>Streptomyces</taxon>
    </lineage>
</organism>
<comment type="caution">
    <text evidence="1">The sequence shown here is derived from an EMBL/GenBank/DDBJ whole genome shotgun (WGS) entry which is preliminary data.</text>
</comment>
<accession>A0ABU2MR72</accession>
<dbReference type="EMBL" id="JAVREL010000008">
    <property type="protein sequence ID" value="MDT0343966.1"/>
    <property type="molecule type" value="Genomic_DNA"/>
</dbReference>
<gene>
    <name evidence="1" type="ORF">RM590_15265</name>
</gene>
<proteinExistence type="predicted"/>
<dbReference type="InterPro" id="IPR055091">
    <property type="entry name" value="WelO5-like"/>
</dbReference>
<evidence type="ECO:0000313" key="2">
    <source>
        <dbReference type="Proteomes" id="UP001183246"/>
    </source>
</evidence>
<protein>
    <recommendedName>
        <fullName evidence="3">Fe2OG dioxygenase domain-containing protein</fullName>
    </recommendedName>
</protein>
<dbReference type="Proteomes" id="UP001183246">
    <property type="component" value="Unassembled WGS sequence"/>
</dbReference>
<name>A0ABU2MR72_9ACTN</name>
<sequence length="289" mass="31631">MSKAQGTSSRLPLLVTGWEGDLGYFRFEEHTTLRPESIVEILRGRLAGVVFRGVIPAATCAELTDRFLTSPARRARGSDVPGQFVGAFHYAKTTDDYLRQAAATRSALDEILDMPDDPLAALRRELGDVLADEGVELRLARHDGREACPAILRSWDGEDEFALAPHEDYGQCTEPGQADFEIQRATAHQVVAMNMCLTNGAGGRLIVWNIKPDEPSRRRLGLQYTGVPYPLGSLAGVESMSLDVRPGDIYLFNGSHVHAVEPSADPLARRVTLSGLLGFIDEKTVVSWT</sequence>
<dbReference type="RefSeq" id="WP_311705103.1">
    <property type="nucleotide sequence ID" value="NZ_JAVREL010000008.1"/>
</dbReference>
<dbReference type="Gene3D" id="2.60.120.620">
    <property type="entry name" value="q2cbj1_9rhob like domain"/>
    <property type="match status" value="1"/>
</dbReference>